<dbReference type="SUPFAM" id="SSF88713">
    <property type="entry name" value="Glycoside hydrolase/deacetylase"/>
    <property type="match status" value="1"/>
</dbReference>
<dbReference type="InterPro" id="IPR011330">
    <property type="entry name" value="Glyco_hydro/deAcase_b/a-brl"/>
</dbReference>
<gene>
    <name evidence="4" type="ORF">NH26_12005</name>
</gene>
<dbReference type="PANTHER" id="PTHR34216">
    <property type="match status" value="1"/>
</dbReference>
<dbReference type="PROSITE" id="PS51677">
    <property type="entry name" value="NODB"/>
    <property type="match status" value="1"/>
</dbReference>
<name>A0A1S1Z1N2_FLAPC</name>
<dbReference type="InterPro" id="IPR051398">
    <property type="entry name" value="Polysacch_Deacetylase"/>
</dbReference>
<dbReference type="GO" id="GO:0005975">
    <property type="term" value="P:carbohydrate metabolic process"/>
    <property type="evidence" value="ECO:0007669"/>
    <property type="project" value="InterPro"/>
</dbReference>
<accession>A0A1S1Z1N2</accession>
<evidence type="ECO:0000256" key="2">
    <source>
        <dbReference type="ARBA" id="ARBA00022729"/>
    </source>
</evidence>
<comment type="subcellular location">
    <subcellularLocation>
        <location evidence="1">Secreted</location>
    </subcellularLocation>
</comment>
<protein>
    <recommendedName>
        <fullName evidence="3">NodB homology domain-containing protein</fullName>
    </recommendedName>
</protein>
<comment type="caution">
    <text evidence="4">The sequence shown here is derived from an EMBL/GenBank/DDBJ whole genome shotgun (WGS) entry which is preliminary data.</text>
</comment>
<evidence type="ECO:0000256" key="1">
    <source>
        <dbReference type="ARBA" id="ARBA00004613"/>
    </source>
</evidence>
<dbReference type="PANTHER" id="PTHR34216:SF3">
    <property type="entry name" value="POLY-BETA-1,6-N-ACETYL-D-GLUCOSAMINE N-DEACETYLASE"/>
    <property type="match status" value="1"/>
</dbReference>
<dbReference type="Proteomes" id="UP000179797">
    <property type="component" value="Unassembled WGS sequence"/>
</dbReference>
<dbReference type="EMBL" id="JRYR02000001">
    <property type="protein sequence ID" value="OHX67015.1"/>
    <property type="molecule type" value="Genomic_DNA"/>
</dbReference>
<feature type="domain" description="NodB homology" evidence="3">
    <location>
        <begin position="64"/>
        <end position="256"/>
    </location>
</feature>
<evidence type="ECO:0000313" key="4">
    <source>
        <dbReference type="EMBL" id="OHX67015.1"/>
    </source>
</evidence>
<sequence>MNNIIVRLLNIVLPKNFKRIICLHSISNNYFSLSKFKALVKVLKLLDITFLSLDDIMNNNLPGRFISFTFDDGYKDNIETLMPFLINEKIPSLIFICPYLLNRGYDIDLISEKKLYEAKLATETDIKLWLDNNFAIGYHTLNHVDLFDASDDEIKNDIEVGIKYLEQKFDYKVNNFAYPFGHLPKNRELLFNLLEKNKVTYAYTVIWGDINFESTPYLINRVCIGDFDSLYKATLKAVGVLDFYFKMKHANEKNRI</sequence>
<dbReference type="RefSeq" id="WP_044224076.1">
    <property type="nucleotide sequence ID" value="NZ_JRYR02000001.1"/>
</dbReference>
<organism evidence="4 5">
    <name type="scientific">Flammeovirga pacifica</name>
    <dbReference type="NCBI Taxonomy" id="915059"/>
    <lineage>
        <taxon>Bacteria</taxon>
        <taxon>Pseudomonadati</taxon>
        <taxon>Bacteroidota</taxon>
        <taxon>Cytophagia</taxon>
        <taxon>Cytophagales</taxon>
        <taxon>Flammeovirgaceae</taxon>
        <taxon>Flammeovirga</taxon>
    </lineage>
</organism>
<evidence type="ECO:0000313" key="5">
    <source>
        <dbReference type="Proteomes" id="UP000179797"/>
    </source>
</evidence>
<proteinExistence type="predicted"/>
<reference evidence="4 5" key="1">
    <citation type="journal article" date="2012" name="Int. J. Syst. Evol. Microbiol.">
        <title>Flammeovirga pacifica sp. nov., isolated from deep-sea sediment.</title>
        <authorList>
            <person name="Xu H."/>
            <person name="Fu Y."/>
            <person name="Yang N."/>
            <person name="Ding Z."/>
            <person name="Lai Q."/>
            <person name="Zeng R."/>
        </authorList>
    </citation>
    <scope>NUCLEOTIDE SEQUENCE [LARGE SCALE GENOMIC DNA]</scope>
    <source>
        <strain evidence="5">DSM 24597 / LMG 26175 / WPAGA1</strain>
    </source>
</reference>
<dbReference type="InterPro" id="IPR002509">
    <property type="entry name" value="NODB_dom"/>
</dbReference>
<dbReference type="GO" id="GO:0005576">
    <property type="term" value="C:extracellular region"/>
    <property type="evidence" value="ECO:0007669"/>
    <property type="project" value="UniProtKB-SubCell"/>
</dbReference>
<dbReference type="STRING" id="915059.NH26_12005"/>
<evidence type="ECO:0000259" key="3">
    <source>
        <dbReference type="PROSITE" id="PS51677"/>
    </source>
</evidence>
<dbReference type="OrthoDB" id="9778320at2"/>
<dbReference type="GO" id="GO:0016810">
    <property type="term" value="F:hydrolase activity, acting on carbon-nitrogen (but not peptide) bonds"/>
    <property type="evidence" value="ECO:0007669"/>
    <property type="project" value="InterPro"/>
</dbReference>
<dbReference type="CDD" id="cd10918">
    <property type="entry name" value="CE4_NodB_like_5s_6s"/>
    <property type="match status" value="1"/>
</dbReference>
<dbReference type="Pfam" id="PF01522">
    <property type="entry name" value="Polysacc_deac_1"/>
    <property type="match status" value="1"/>
</dbReference>
<dbReference type="AlphaFoldDB" id="A0A1S1Z1N2"/>
<keyword evidence="5" id="KW-1185">Reference proteome</keyword>
<keyword evidence="2" id="KW-0732">Signal</keyword>
<dbReference type="Gene3D" id="3.20.20.370">
    <property type="entry name" value="Glycoside hydrolase/deacetylase"/>
    <property type="match status" value="1"/>
</dbReference>